<dbReference type="InterPro" id="IPR054181">
    <property type="entry name" value="DUF6888"/>
</dbReference>
<accession>A0A0D8ZUA3</accession>
<comment type="caution">
    <text evidence="2">The sequence shown here is derived from an EMBL/GenBank/DDBJ whole genome shotgun (WGS) entry which is preliminary data.</text>
</comment>
<dbReference type="AlphaFoldDB" id="A0A0D8ZUA3"/>
<organism evidence="2 3">
    <name type="scientific">Aliterella atlantica CENA595</name>
    <dbReference type="NCBI Taxonomy" id="1618023"/>
    <lineage>
        <taxon>Bacteria</taxon>
        <taxon>Bacillati</taxon>
        <taxon>Cyanobacteriota</taxon>
        <taxon>Cyanophyceae</taxon>
        <taxon>Chroococcidiopsidales</taxon>
        <taxon>Aliterellaceae</taxon>
        <taxon>Aliterella</taxon>
    </lineage>
</organism>
<keyword evidence="3" id="KW-1185">Reference proteome</keyword>
<dbReference type="Proteomes" id="UP000032452">
    <property type="component" value="Unassembled WGS sequence"/>
</dbReference>
<protein>
    <recommendedName>
        <fullName evidence="1">DUF6888 domain-containing protein</fullName>
    </recommendedName>
</protein>
<dbReference type="EMBL" id="JYON01000006">
    <property type="protein sequence ID" value="KJH72300.1"/>
    <property type="molecule type" value="Genomic_DNA"/>
</dbReference>
<dbReference type="Pfam" id="PF21828">
    <property type="entry name" value="DUF6888"/>
    <property type="match status" value="1"/>
</dbReference>
<name>A0A0D8ZUA3_9CYAN</name>
<gene>
    <name evidence="2" type="ORF">UH38_07710</name>
</gene>
<feature type="domain" description="DUF6888" evidence="1">
    <location>
        <begin position="2"/>
        <end position="59"/>
    </location>
</feature>
<evidence type="ECO:0000313" key="2">
    <source>
        <dbReference type="EMBL" id="KJH72300.1"/>
    </source>
</evidence>
<evidence type="ECO:0000313" key="3">
    <source>
        <dbReference type="Proteomes" id="UP000032452"/>
    </source>
</evidence>
<reference evidence="2 3" key="1">
    <citation type="submission" date="2015-02" db="EMBL/GenBank/DDBJ databases">
        <title>Draft genome of a novel marine cyanobacterium (Chroococcales) isolated from South Atlantic Ocean.</title>
        <authorList>
            <person name="Rigonato J."/>
            <person name="Alvarenga D.O."/>
            <person name="Branco L.H."/>
            <person name="Varani A.M."/>
            <person name="Brandini F.P."/>
            <person name="Fiore M.F."/>
        </authorList>
    </citation>
    <scope>NUCLEOTIDE SEQUENCE [LARGE SCALE GENOMIC DNA]</scope>
    <source>
        <strain evidence="2 3">CENA595</strain>
    </source>
</reference>
<dbReference type="RefSeq" id="WP_407640444.1">
    <property type="nucleotide sequence ID" value="NZ_CAWMDP010000038.1"/>
</dbReference>
<proteinExistence type="predicted"/>
<sequence>MKPTTDQAQAAVRVCQMLSSYYQPIVVFRYDTHNEVIYVLAVKERQEIEVVIYLSGFWRFI</sequence>
<evidence type="ECO:0000259" key="1">
    <source>
        <dbReference type="Pfam" id="PF21828"/>
    </source>
</evidence>